<gene>
    <name evidence="4" type="ORF">SAMN04488505_105186</name>
</gene>
<protein>
    <submittedName>
        <fullName evidence="4">Two component transcriptional regulator, LytTR family</fullName>
    </submittedName>
</protein>
<keyword evidence="5" id="KW-1185">Reference proteome</keyword>
<dbReference type="PANTHER" id="PTHR37299:SF1">
    <property type="entry name" value="STAGE 0 SPORULATION PROTEIN A HOMOLOG"/>
    <property type="match status" value="1"/>
</dbReference>
<accession>A0A1H7ZVB8</accession>
<dbReference type="PROSITE" id="PS50110">
    <property type="entry name" value="RESPONSE_REGULATORY"/>
    <property type="match status" value="1"/>
</dbReference>
<dbReference type="Pfam" id="PF04397">
    <property type="entry name" value="LytTR"/>
    <property type="match status" value="1"/>
</dbReference>
<dbReference type="InterPro" id="IPR007492">
    <property type="entry name" value="LytTR_DNA-bd_dom"/>
</dbReference>
<dbReference type="SMART" id="SM00850">
    <property type="entry name" value="LytTR"/>
    <property type="match status" value="1"/>
</dbReference>
<dbReference type="STRING" id="573321.SAMN04488505_105186"/>
<evidence type="ECO:0000256" key="1">
    <source>
        <dbReference type="PROSITE-ProRule" id="PRU00169"/>
    </source>
</evidence>
<dbReference type="PROSITE" id="PS50930">
    <property type="entry name" value="HTH_LYTTR"/>
    <property type="match status" value="1"/>
</dbReference>
<dbReference type="Pfam" id="PF00072">
    <property type="entry name" value="Response_reg"/>
    <property type="match status" value="1"/>
</dbReference>
<dbReference type="PANTHER" id="PTHR37299">
    <property type="entry name" value="TRANSCRIPTIONAL REGULATOR-RELATED"/>
    <property type="match status" value="1"/>
</dbReference>
<organism evidence="4 5">
    <name type="scientific">Chitinophaga rupis</name>
    <dbReference type="NCBI Taxonomy" id="573321"/>
    <lineage>
        <taxon>Bacteria</taxon>
        <taxon>Pseudomonadati</taxon>
        <taxon>Bacteroidota</taxon>
        <taxon>Chitinophagia</taxon>
        <taxon>Chitinophagales</taxon>
        <taxon>Chitinophagaceae</taxon>
        <taxon>Chitinophaga</taxon>
    </lineage>
</organism>
<evidence type="ECO:0000259" key="3">
    <source>
        <dbReference type="PROSITE" id="PS50930"/>
    </source>
</evidence>
<feature type="domain" description="HTH LytTR-type" evidence="3">
    <location>
        <begin position="131"/>
        <end position="231"/>
    </location>
</feature>
<dbReference type="Gene3D" id="3.40.50.2300">
    <property type="match status" value="1"/>
</dbReference>
<dbReference type="Gene3D" id="2.40.50.1020">
    <property type="entry name" value="LytTr DNA-binding domain"/>
    <property type="match status" value="1"/>
</dbReference>
<dbReference type="OrthoDB" id="1646880at2"/>
<feature type="domain" description="Response regulatory" evidence="2">
    <location>
        <begin position="3"/>
        <end position="114"/>
    </location>
</feature>
<sequence>MITAIALDDEPPALEIIKGFCANIPTVDLKKTFTKAGEAFEYLEKYPVDLLLLDINMPSVNGIDFYKRVPARVMVIFTTSFSEYAVESYNLSAVDYLVKPYTLQRFTQAIEKANIAHELRQKAAVPGNDHITLRVDYGLVKIHFSDILFMEGLDNYLKIHLKDKNPVIVRMTLKAILEKLPAPVFVRVHRSFIVPLSQVAGVRNKMIVLHCGEEVPLSNNYEDEFMHLLNR</sequence>
<dbReference type="GO" id="GO:0003677">
    <property type="term" value="F:DNA binding"/>
    <property type="evidence" value="ECO:0007669"/>
    <property type="project" value="InterPro"/>
</dbReference>
<evidence type="ECO:0000313" key="4">
    <source>
        <dbReference type="EMBL" id="SEM61297.1"/>
    </source>
</evidence>
<proteinExistence type="predicted"/>
<feature type="modified residue" description="4-aspartylphosphate" evidence="1">
    <location>
        <position position="54"/>
    </location>
</feature>
<dbReference type="InterPro" id="IPR046947">
    <property type="entry name" value="LytR-like"/>
</dbReference>
<dbReference type="EMBL" id="FOBB01000005">
    <property type="protein sequence ID" value="SEM61297.1"/>
    <property type="molecule type" value="Genomic_DNA"/>
</dbReference>
<dbReference type="InterPro" id="IPR001789">
    <property type="entry name" value="Sig_transdc_resp-reg_receiver"/>
</dbReference>
<name>A0A1H7ZVB8_9BACT</name>
<dbReference type="InterPro" id="IPR011006">
    <property type="entry name" value="CheY-like_superfamily"/>
</dbReference>
<keyword evidence="1" id="KW-0597">Phosphoprotein</keyword>
<dbReference type="AlphaFoldDB" id="A0A1H7ZVB8"/>
<dbReference type="RefSeq" id="WP_089916418.1">
    <property type="nucleotide sequence ID" value="NZ_FOBB01000005.1"/>
</dbReference>
<evidence type="ECO:0000313" key="5">
    <source>
        <dbReference type="Proteomes" id="UP000198984"/>
    </source>
</evidence>
<dbReference type="SMART" id="SM00448">
    <property type="entry name" value="REC"/>
    <property type="match status" value="1"/>
</dbReference>
<evidence type="ECO:0000259" key="2">
    <source>
        <dbReference type="PROSITE" id="PS50110"/>
    </source>
</evidence>
<dbReference type="Proteomes" id="UP000198984">
    <property type="component" value="Unassembled WGS sequence"/>
</dbReference>
<reference evidence="4 5" key="1">
    <citation type="submission" date="2016-10" db="EMBL/GenBank/DDBJ databases">
        <authorList>
            <person name="de Groot N.N."/>
        </authorList>
    </citation>
    <scope>NUCLEOTIDE SEQUENCE [LARGE SCALE GENOMIC DNA]</scope>
    <source>
        <strain evidence="4 5">DSM 21039</strain>
    </source>
</reference>
<dbReference type="GO" id="GO:0000156">
    <property type="term" value="F:phosphorelay response regulator activity"/>
    <property type="evidence" value="ECO:0007669"/>
    <property type="project" value="InterPro"/>
</dbReference>
<dbReference type="SUPFAM" id="SSF52172">
    <property type="entry name" value="CheY-like"/>
    <property type="match status" value="1"/>
</dbReference>